<name>A0AA90NWY8_9BACI</name>
<dbReference type="EMBL" id="JAUUTP010000002">
    <property type="protein sequence ID" value="MDP1417231.1"/>
    <property type="molecule type" value="Genomic_DNA"/>
</dbReference>
<proteinExistence type="predicted"/>
<comment type="caution">
    <text evidence="1">The sequence shown here is derived from an EMBL/GenBank/DDBJ whole genome shotgun (WGS) entry which is preliminary data.</text>
</comment>
<accession>A0AA90NWY8</accession>
<evidence type="ECO:0000313" key="1">
    <source>
        <dbReference type="EMBL" id="MDP1417231.1"/>
    </source>
</evidence>
<sequence length="52" mass="6001">MLLGSPTEYFKENDHVVYFLGAERGIIRIDSEWLVILFDGSDKAVKLERLTD</sequence>
<dbReference type="Proteomes" id="UP001178277">
    <property type="component" value="Unassembled WGS sequence"/>
</dbReference>
<protein>
    <submittedName>
        <fullName evidence="1">Uncharacterized protein</fullName>
    </submittedName>
</protein>
<dbReference type="AlphaFoldDB" id="A0AA90NWY8"/>
<reference evidence="1" key="1">
    <citation type="submission" date="2023-07" db="EMBL/GenBank/DDBJ databases">
        <title>Murine gut Bacillus species.</title>
        <authorList>
            <person name="Gutman E."/>
            <person name="Hashuel R."/>
            <person name="Litvak Y."/>
        </authorList>
    </citation>
    <scope>NUCLEOTIDE SEQUENCE</scope>
    <source>
        <strain evidence="1">RU283</strain>
    </source>
</reference>
<gene>
    <name evidence="1" type="ORF">Q8G35_02285</name>
</gene>
<dbReference type="RefSeq" id="WP_305158782.1">
    <property type="nucleotide sequence ID" value="NZ_JAUUTP010000002.1"/>
</dbReference>
<evidence type="ECO:0000313" key="2">
    <source>
        <dbReference type="Proteomes" id="UP001178277"/>
    </source>
</evidence>
<organism evidence="1 2">
    <name type="scientific">Peribacillus simplex</name>
    <dbReference type="NCBI Taxonomy" id="1478"/>
    <lineage>
        <taxon>Bacteria</taxon>
        <taxon>Bacillati</taxon>
        <taxon>Bacillota</taxon>
        <taxon>Bacilli</taxon>
        <taxon>Bacillales</taxon>
        <taxon>Bacillaceae</taxon>
        <taxon>Peribacillus</taxon>
    </lineage>
</organism>